<evidence type="ECO:0000259" key="3">
    <source>
        <dbReference type="Pfam" id="PF01389"/>
    </source>
</evidence>
<organism evidence="4 5">
    <name type="scientific">Candidatus Nucleicultrix amoebiphila FS5</name>
    <dbReference type="NCBI Taxonomy" id="1414854"/>
    <lineage>
        <taxon>Bacteria</taxon>
        <taxon>Pseudomonadati</taxon>
        <taxon>Pseudomonadota</taxon>
        <taxon>Alphaproteobacteria</taxon>
        <taxon>Holosporales</taxon>
        <taxon>Candidatus Nucleicultricaceae</taxon>
        <taxon>Candidatus Nucleicultrix</taxon>
    </lineage>
</organism>
<proteinExistence type="inferred from homology"/>
<dbReference type="RefSeq" id="WP_085783634.1">
    <property type="nucleotide sequence ID" value="NZ_CP008743.1"/>
</dbReference>
<dbReference type="AlphaFoldDB" id="A0A1W6N2Z3"/>
<comment type="similarity">
    <text evidence="1">Belongs to the Omp25/RopB family.</text>
</comment>
<keyword evidence="5" id="KW-1185">Reference proteome</keyword>
<dbReference type="InterPro" id="IPR051692">
    <property type="entry name" value="OMP-like"/>
</dbReference>
<dbReference type="Proteomes" id="UP000237351">
    <property type="component" value="Chromosome"/>
</dbReference>
<evidence type="ECO:0000313" key="4">
    <source>
        <dbReference type="EMBL" id="ARN84267.1"/>
    </source>
</evidence>
<evidence type="ECO:0000256" key="1">
    <source>
        <dbReference type="ARBA" id="ARBA00038306"/>
    </source>
</evidence>
<dbReference type="PANTHER" id="PTHR34001:SF3">
    <property type="entry name" value="BLL7405 PROTEIN"/>
    <property type="match status" value="1"/>
</dbReference>
<feature type="domain" description="Outer membrane protein OmpA-like transmembrane" evidence="3">
    <location>
        <begin position="52"/>
        <end position="233"/>
    </location>
</feature>
<dbReference type="InterPro" id="IPR000498">
    <property type="entry name" value="OmpA-like_TM_dom"/>
</dbReference>
<dbReference type="GO" id="GO:0009279">
    <property type="term" value="C:cell outer membrane"/>
    <property type="evidence" value="ECO:0007669"/>
    <property type="project" value="InterPro"/>
</dbReference>
<evidence type="ECO:0000256" key="2">
    <source>
        <dbReference type="SAM" id="SignalP"/>
    </source>
</evidence>
<dbReference type="SUPFAM" id="SSF56925">
    <property type="entry name" value="OMPA-like"/>
    <property type="match status" value="1"/>
</dbReference>
<feature type="signal peptide" evidence="2">
    <location>
        <begin position="1"/>
        <end position="25"/>
    </location>
</feature>
<evidence type="ECO:0000313" key="5">
    <source>
        <dbReference type="Proteomes" id="UP000237351"/>
    </source>
</evidence>
<sequence>MKKKLISSCLISTSLMILESHTSFANEQVASVQTPSTHNTRQSRTPYNFSGFYVGAFVGGTTMNTKVENFLDLTAIIPAEDTFINTLNFRKSSFMGNILLGYRKQFANQFIAGFELNGGFFNQNMEKNYDAQTPNLGILNLKMRLKRSYSIRPSLILGWAITPRMAVLGSLGVGSSRFEQTLQRTSAIANQNTIHTAKQWAHSLVPGLGFEYALTPHFSLAASFHYEFFQQLNFNLPGVFDTTSLDGVNRSNLKPAAYNYMVGIVYKF</sequence>
<reference evidence="4 5" key="1">
    <citation type="submission" date="2014-06" db="EMBL/GenBank/DDBJ databases">
        <title>The genome of the endonuclear symbiont Nucleicultrix amoebiphila.</title>
        <authorList>
            <person name="Schulz F."/>
            <person name="Horn M."/>
        </authorList>
    </citation>
    <scope>NUCLEOTIDE SEQUENCE [LARGE SCALE GENOMIC DNA]</scope>
    <source>
        <strain evidence="4 5">FS5</strain>
    </source>
</reference>
<feature type="chain" id="PRO_5012868257" description="Outer membrane protein OmpA-like transmembrane domain-containing protein" evidence="2">
    <location>
        <begin position="26"/>
        <end position="268"/>
    </location>
</feature>
<dbReference type="EMBL" id="CP008743">
    <property type="protein sequence ID" value="ARN84267.1"/>
    <property type="molecule type" value="Genomic_DNA"/>
</dbReference>
<dbReference type="PANTHER" id="PTHR34001">
    <property type="entry name" value="BLL7405 PROTEIN"/>
    <property type="match status" value="1"/>
</dbReference>
<protein>
    <recommendedName>
        <fullName evidence="3">Outer membrane protein OmpA-like transmembrane domain-containing protein</fullName>
    </recommendedName>
</protein>
<name>A0A1W6N2Z3_9PROT</name>
<dbReference type="InterPro" id="IPR011250">
    <property type="entry name" value="OMP/PagP_B-barrel"/>
</dbReference>
<dbReference type="Pfam" id="PF01389">
    <property type="entry name" value="OmpA_membrane"/>
    <property type="match status" value="1"/>
</dbReference>
<accession>A0A1W6N2Z3</accession>
<dbReference type="STRING" id="1414854.GQ61_01740"/>
<dbReference type="KEGG" id="naf:GQ61_01740"/>
<dbReference type="Gene3D" id="2.40.160.20">
    <property type="match status" value="1"/>
</dbReference>
<dbReference type="OrthoDB" id="9815357at2"/>
<keyword evidence="2" id="KW-0732">Signal</keyword>
<gene>
    <name evidence="4" type="ORF">GQ61_01740</name>
</gene>